<sequence length="89" mass="10152">MVRARLGLDSTLGPRVLAKSYPPPIRDVYVRPAFDSHPSFSRSELDELQDIIGAGGGNVYWRSKLWKDWPKDRPHDQPDPVLDSFFNNS</sequence>
<name>A0A0C3LK56_9AGAM</name>
<accession>A0A0C3LK56</accession>
<keyword evidence="2" id="KW-1185">Reference proteome</keyword>
<proteinExistence type="predicted"/>
<dbReference type="EMBL" id="KN823129">
    <property type="protein sequence ID" value="KIO21747.1"/>
    <property type="molecule type" value="Genomic_DNA"/>
</dbReference>
<dbReference type="HOGENOM" id="CLU_2456417_0_0_1"/>
<gene>
    <name evidence="1" type="ORF">M407DRAFT_245383</name>
</gene>
<evidence type="ECO:0000313" key="2">
    <source>
        <dbReference type="Proteomes" id="UP000054248"/>
    </source>
</evidence>
<dbReference type="AlphaFoldDB" id="A0A0C3LK56"/>
<dbReference type="Proteomes" id="UP000054248">
    <property type="component" value="Unassembled WGS sequence"/>
</dbReference>
<protein>
    <submittedName>
        <fullName evidence="1">Uncharacterized protein</fullName>
    </submittedName>
</protein>
<organism evidence="1 2">
    <name type="scientific">Tulasnella calospora MUT 4182</name>
    <dbReference type="NCBI Taxonomy" id="1051891"/>
    <lineage>
        <taxon>Eukaryota</taxon>
        <taxon>Fungi</taxon>
        <taxon>Dikarya</taxon>
        <taxon>Basidiomycota</taxon>
        <taxon>Agaricomycotina</taxon>
        <taxon>Agaricomycetes</taxon>
        <taxon>Cantharellales</taxon>
        <taxon>Tulasnellaceae</taxon>
        <taxon>Tulasnella</taxon>
    </lineage>
</organism>
<evidence type="ECO:0000313" key="1">
    <source>
        <dbReference type="EMBL" id="KIO21747.1"/>
    </source>
</evidence>
<reference evidence="2" key="2">
    <citation type="submission" date="2015-01" db="EMBL/GenBank/DDBJ databases">
        <title>Evolutionary Origins and Diversification of the Mycorrhizal Mutualists.</title>
        <authorList>
            <consortium name="DOE Joint Genome Institute"/>
            <consortium name="Mycorrhizal Genomics Consortium"/>
            <person name="Kohler A."/>
            <person name="Kuo A."/>
            <person name="Nagy L.G."/>
            <person name="Floudas D."/>
            <person name="Copeland A."/>
            <person name="Barry K.W."/>
            <person name="Cichocki N."/>
            <person name="Veneault-Fourrey C."/>
            <person name="LaButti K."/>
            <person name="Lindquist E.A."/>
            <person name="Lipzen A."/>
            <person name="Lundell T."/>
            <person name="Morin E."/>
            <person name="Murat C."/>
            <person name="Riley R."/>
            <person name="Ohm R."/>
            <person name="Sun H."/>
            <person name="Tunlid A."/>
            <person name="Henrissat B."/>
            <person name="Grigoriev I.V."/>
            <person name="Hibbett D.S."/>
            <person name="Martin F."/>
        </authorList>
    </citation>
    <scope>NUCLEOTIDE SEQUENCE [LARGE SCALE GENOMIC DNA]</scope>
    <source>
        <strain evidence="2">MUT 4182</strain>
    </source>
</reference>
<reference evidence="1 2" key="1">
    <citation type="submission" date="2014-04" db="EMBL/GenBank/DDBJ databases">
        <authorList>
            <consortium name="DOE Joint Genome Institute"/>
            <person name="Kuo A."/>
            <person name="Girlanda M."/>
            <person name="Perotto S."/>
            <person name="Kohler A."/>
            <person name="Nagy L.G."/>
            <person name="Floudas D."/>
            <person name="Copeland A."/>
            <person name="Barry K.W."/>
            <person name="Cichocki N."/>
            <person name="Veneault-Fourrey C."/>
            <person name="LaButti K."/>
            <person name="Lindquist E.A."/>
            <person name="Lipzen A."/>
            <person name="Lundell T."/>
            <person name="Morin E."/>
            <person name="Murat C."/>
            <person name="Sun H."/>
            <person name="Tunlid A."/>
            <person name="Henrissat B."/>
            <person name="Grigoriev I.V."/>
            <person name="Hibbett D.S."/>
            <person name="Martin F."/>
            <person name="Nordberg H.P."/>
            <person name="Cantor M.N."/>
            <person name="Hua S.X."/>
        </authorList>
    </citation>
    <scope>NUCLEOTIDE SEQUENCE [LARGE SCALE GENOMIC DNA]</scope>
    <source>
        <strain evidence="1 2">MUT 4182</strain>
    </source>
</reference>